<sequence length="44" mass="5442">MTRQDQLEMKEQKETEMLYPVEHLNTLKLQMFPPHRLELKFRAL</sequence>
<protein>
    <submittedName>
        <fullName evidence="2">Uncharacterized protein</fullName>
    </submittedName>
</protein>
<dbReference type="EMBL" id="BKCJ011348758">
    <property type="protein sequence ID" value="GFD23957.1"/>
    <property type="molecule type" value="Genomic_DNA"/>
</dbReference>
<name>A0A699UN59_TANCI</name>
<feature type="non-terminal residue" evidence="2">
    <location>
        <position position="44"/>
    </location>
</feature>
<proteinExistence type="predicted"/>
<dbReference type="AlphaFoldDB" id="A0A699UN59"/>
<evidence type="ECO:0000313" key="1">
    <source>
        <dbReference type="EMBL" id="GFD23889.1"/>
    </source>
</evidence>
<reference evidence="2" key="1">
    <citation type="journal article" date="2019" name="Sci. Rep.">
        <title>Draft genome of Tanacetum cinerariifolium, the natural source of mosquito coil.</title>
        <authorList>
            <person name="Yamashiro T."/>
            <person name="Shiraishi A."/>
            <person name="Satake H."/>
            <person name="Nakayama K."/>
        </authorList>
    </citation>
    <scope>NUCLEOTIDE SEQUENCE</scope>
</reference>
<accession>A0A699UN59</accession>
<evidence type="ECO:0000313" key="2">
    <source>
        <dbReference type="EMBL" id="GFD23957.1"/>
    </source>
</evidence>
<gene>
    <name evidence="1" type="ORF">Tci_895858</name>
    <name evidence="2" type="ORF">Tci_895926</name>
</gene>
<comment type="caution">
    <text evidence="2">The sequence shown here is derived from an EMBL/GenBank/DDBJ whole genome shotgun (WGS) entry which is preliminary data.</text>
</comment>
<organism evidence="2">
    <name type="scientific">Tanacetum cinerariifolium</name>
    <name type="common">Dalmatian daisy</name>
    <name type="synonym">Chrysanthemum cinerariifolium</name>
    <dbReference type="NCBI Taxonomy" id="118510"/>
    <lineage>
        <taxon>Eukaryota</taxon>
        <taxon>Viridiplantae</taxon>
        <taxon>Streptophyta</taxon>
        <taxon>Embryophyta</taxon>
        <taxon>Tracheophyta</taxon>
        <taxon>Spermatophyta</taxon>
        <taxon>Magnoliopsida</taxon>
        <taxon>eudicotyledons</taxon>
        <taxon>Gunneridae</taxon>
        <taxon>Pentapetalae</taxon>
        <taxon>asterids</taxon>
        <taxon>campanulids</taxon>
        <taxon>Asterales</taxon>
        <taxon>Asteraceae</taxon>
        <taxon>Asteroideae</taxon>
        <taxon>Anthemideae</taxon>
        <taxon>Anthemidinae</taxon>
        <taxon>Tanacetum</taxon>
    </lineage>
</organism>
<dbReference type="EMBL" id="BKCJ011348227">
    <property type="protein sequence ID" value="GFD23889.1"/>
    <property type="molecule type" value="Genomic_DNA"/>
</dbReference>